<dbReference type="PANTHER" id="PTHR46016:SF1">
    <property type="entry name" value="RING-TYPE DOMAIN-CONTAINING PROTEIN"/>
    <property type="match status" value="1"/>
</dbReference>
<accession>A0A2H9T6H4</accession>
<evidence type="ECO:0000313" key="3">
    <source>
        <dbReference type="EMBL" id="PJE78821.1"/>
    </source>
</evidence>
<dbReference type="Pfam" id="PF13639">
    <property type="entry name" value="zf-RING_2"/>
    <property type="match status" value="1"/>
</dbReference>
<evidence type="ECO:0000256" key="1">
    <source>
        <dbReference type="SAM" id="MobiDB-lite"/>
    </source>
</evidence>
<dbReference type="Gene3D" id="3.30.40.10">
    <property type="entry name" value="Zinc/RING finger domain, C3HC4 (zinc finger)"/>
    <property type="match status" value="1"/>
</dbReference>
<comment type="caution">
    <text evidence="3">The sequence shown here is derived from an EMBL/GenBank/DDBJ whole genome shotgun (WGS) entry which is preliminary data.</text>
</comment>
<organism evidence="3">
    <name type="scientific">invertebrate metagenome</name>
    <dbReference type="NCBI Taxonomy" id="1711999"/>
    <lineage>
        <taxon>unclassified sequences</taxon>
        <taxon>metagenomes</taxon>
        <taxon>organismal metagenomes</taxon>
    </lineage>
</organism>
<dbReference type="InterPro" id="IPR013083">
    <property type="entry name" value="Znf_RING/FYVE/PHD"/>
</dbReference>
<dbReference type="AlphaFoldDB" id="A0A2H9T6H4"/>
<dbReference type="GO" id="GO:0061630">
    <property type="term" value="F:ubiquitin protein ligase activity"/>
    <property type="evidence" value="ECO:0007669"/>
    <property type="project" value="TreeGrafter"/>
</dbReference>
<feature type="domain" description="RING-type" evidence="2">
    <location>
        <begin position="48"/>
        <end position="88"/>
    </location>
</feature>
<dbReference type="GO" id="GO:0006511">
    <property type="term" value="P:ubiquitin-dependent protein catabolic process"/>
    <property type="evidence" value="ECO:0007669"/>
    <property type="project" value="TreeGrafter"/>
</dbReference>
<dbReference type="SMART" id="SM00184">
    <property type="entry name" value="RING"/>
    <property type="match status" value="1"/>
</dbReference>
<name>A0A2H9T6H4_9ZZZZ</name>
<reference evidence="3" key="1">
    <citation type="journal article" date="2017" name="Appl. Environ. Microbiol.">
        <title>Molecular characterization of an Endozoicomonas-like organism causing infection in king scallop Pecten maximus L.</title>
        <authorList>
            <person name="Cano I."/>
            <person name="van Aerle R."/>
            <person name="Ross S."/>
            <person name="Verner-Jeffreys D.W."/>
            <person name="Paley R.K."/>
            <person name="Rimmer G."/>
            <person name="Ryder D."/>
            <person name="Hooper P."/>
            <person name="Stone D."/>
            <person name="Feist S.W."/>
        </authorList>
    </citation>
    <scope>NUCLEOTIDE SEQUENCE</scope>
</reference>
<dbReference type="PANTHER" id="PTHR46016">
    <property type="entry name" value="ZINC FINGER, RING/FYVE/PHD-TYPE"/>
    <property type="match status" value="1"/>
</dbReference>
<sequence length="556" mass="63185">MPALSFKQLFYFYVSMVLFYSSYTLSITTEISVDGKKIKVEKIEATTCPICLEILSDQVNVVQTNSCGHSFCQTCEAHLVTRKCPVCREGYKDTSILRTLTKANRTDLYKCPECEVFIEKDENDHRIKTHLRSCMFSKGEQQQLIKDETQTATAEYLTTYIKKLTLEKKKKEPLQEVATPPSPKEPTHSKLSESVEVFTSNNNNYRFSVHVSAFENHNPFNTRFASGDVGIKEYTAGLSVGDNFTFLEPNAIKGLNNISVEYHSIVACQETERPSTLSLYLSESSDFFDVGKGLSYYLVYIVELPGQIEKHYGIQEIRERTDVFYIENSTLFQLIDPRSLSHENEQLLDQATQTQIRTTRLNSVKYTFFIALGNDLKWQPTPTITQTGGSLFSGHLREGIRGGCPPKVDSNSNHFRQFVHDGARSSHLFSKHIPTDGVCFTDSNSIKPTPHSGQIARDGITESREPNHSDQPQTHITMKLLSKTKVPEQLRHVPKPFPERNSLFLITDYNSKTCVTVVYLDILDTGNLTEASIKDEISDIQRKTKYDIDNQKEMHL</sequence>
<feature type="region of interest" description="Disordered" evidence="1">
    <location>
        <begin position="171"/>
        <end position="190"/>
    </location>
</feature>
<dbReference type="SUPFAM" id="SSF57850">
    <property type="entry name" value="RING/U-box"/>
    <property type="match status" value="1"/>
</dbReference>
<dbReference type="EMBL" id="NSIT01000125">
    <property type="protein sequence ID" value="PJE78821.1"/>
    <property type="molecule type" value="Genomic_DNA"/>
</dbReference>
<dbReference type="InterPro" id="IPR001841">
    <property type="entry name" value="Znf_RING"/>
</dbReference>
<dbReference type="GO" id="GO:0000209">
    <property type="term" value="P:protein polyubiquitination"/>
    <property type="evidence" value="ECO:0007669"/>
    <property type="project" value="TreeGrafter"/>
</dbReference>
<evidence type="ECO:0000259" key="2">
    <source>
        <dbReference type="PROSITE" id="PS50089"/>
    </source>
</evidence>
<dbReference type="InterPro" id="IPR051438">
    <property type="entry name" value="RNF_E3_ubiq-protein_ligase"/>
</dbReference>
<protein>
    <recommendedName>
        <fullName evidence="2">RING-type domain-containing protein</fullName>
    </recommendedName>
</protein>
<proteinExistence type="predicted"/>
<dbReference type="PROSITE" id="PS50089">
    <property type="entry name" value="ZF_RING_2"/>
    <property type="match status" value="1"/>
</dbReference>
<gene>
    <name evidence="3" type="ORF">CI610_02234</name>
</gene>